<feature type="region of interest" description="Disordered" evidence="2">
    <location>
        <begin position="319"/>
        <end position="338"/>
    </location>
</feature>
<keyword evidence="3" id="KW-1133">Transmembrane helix</keyword>
<feature type="coiled-coil region" evidence="1">
    <location>
        <begin position="9"/>
        <end position="53"/>
    </location>
</feature>
<dbReference type="OrthoDB" id="69842at2759"/>
<dbReference type="InterPro" id="IPR053235">
    <property type="entry name" value="Ser_Thr_kinase"/>
</dbReference>
<organism evidence="5 6">
    <name type="scientific">Pseudocohnilembus persalinus</name>
    <name type="common">Ciliate</name>
    <dbReference type="NCBI Taxonomy" id="266149"/>
    <lineage>
        <taxon>Eukaryota</taxon>
        <taxon>Sar</taxon>
        <taxon>Alveolata</taxon>
        <taxon>Ciliophora</taxon>
        <taxon>Intramacronucleata</taxon>
        <taxon>Oligohymenophorea</taxon>
        <taxon>Scuticociliatia</taxon>
        <taxon>Philasterida</taxon>
        <taxon>Pseudocohnilembidae</taxon>
        <taxon>Pseudocohnilembus</taxon>
    </lineage>
</organism>
<dbReference type="PROSITE" id="PS50011">
    <property type="entry name" value="PROTEIN_KINASE_DOM"/>
    <property type="match status" value="1"/>
</dbReference>
<dbReference type="Proteomes" id="UP000054937">
    <property type="component" value="Unassembled WGS sequence"/>
</dbReference>
<dbReference type="InterPro" id="IPR011009">
    <property type="entry name" value="Kinase-like_dom_sf"/>
</dbReference>
<dbReference type="Pfam" id="PF00069">
    <property type="entry name" value="Pkinase"/>
    <property type="match status" value="1"/>
</dbReference>
<accession>A0A0V0QI54</accession>
<dbReference type="SUPFAM" id="SSF56112">
    <property type="entry name" value="Protein kinase-like (PK-like)"/>
    <property type="match status" value="1"/>
</dbReference>
<gene>
    <name evidence="5" type="ORF">PPERSA_05740</name>
</gene>
<dbReference type="GO" id="GO:0006974">
    <property type="term" value="P:DNA damage response"/>
    <property type="evidence" value="ECO:0007669"/>
    <property type="project" value="TreeGrafter"/>
</dbReference>
<dbReference type="PANTHER" id="PTHR24361:SF613">
    <property type="entry name" value="NUCLEAR RECEPTOR-BINDING PROTEIN-RELATED"/>
    <property type="match status" value="1"/>
</dbReference>
<dbReference type="AlphaFoldDB" id="A0A0V0QI54"/>
<dbReference type="InterPro" id="IPR000719">
    <property type="entry name" value="Prot_kinase_dom"/>
</dbReference>
<dbReference type="PANTHER" id="PTHR24361">
    <property type="entry name" value="MITOGEN-ACTIVATED KINASE KINASE KINASE"/>
    <property type="match status" value="1"/>
</dbReference>
<proteinExistence type="predicted"/>
<feature type="compositionally biased region" description="Acidic residues" evidence="2">
    <location>
        <begin position="319"/>
        <end position="337"/>
    </location>
</feature>
<keyword evidence="5" id="KW-0808">Transferase</keyword>
<evidence type="ECO:0000259" key="4">
    <source>
        <dbReference type="PROSITE" id="PS50011"/>
    </source>
</evidence>
<dbReference type="SMART" id="SM00220">
    <property type="entry name" value="S_TKc"/>
    <property type="match status" value="1"/>
</dbReference>
<evidence type="ECO:0000256" key="3">
    <source>
        <dbReference type="SAM" id="Phobius"/>
    </source>
</evidence>
<sequence length="546" mass="63170">MQLEIPDDIEKIKENFKQIEQNLNLELIQERSNSQSIDENEFYQIQLQKLNRQVQKSAISCDDGQYYDTDDKICKSCASHCKSCVGPDSDECTICYSGYEFETSDGSKQCVKQSSGSSIWWIFFIIIIITVLGIVGYYYGKKYFARKSENQKAILNMSQGHWENELTNVNNTQAKSQIQNNNQEPTFRNYNAPEINLSNKDTKISEISTFNNETENMSNRSSIIRSQSTQELQYITNEIFKQKYQKISNIHTGTHSTVDKYLEISSGVEVAIKKYNYVNDPSLLKLGLKEVDYLKTLNSYCSNVIQFLNCYIIRQQPKDDDEQDIENEPNMEDSEEQDSTHLLIIVMELAEYSLLDILRKNKEINQKMTQEQVYKFLADISKVFSVAHNKLRMGHLNINPKNILFKDGNWYICDWMQAQTVSSLSDTNNKIVEKKSKNLLKWGYLSPEQRKNQNLLVENKLGQNPIPFDPFLSDIFSFGLVVYEILTQKTVEGLNENQTILENALIENLMNVGNIDIGIVGSVTSMLQWKPDQRINFNQLSQRYQL</sequence>
<dbReference type="Gene3D" id="3.30.200.20">
    <property type="entry name" value="Phosphorylase Kinase, domain 1"/>
    <property type="match status" value="1"/>
</dbReference>
<evidence type="ECO:0000256" key="1">
    <source>
        <dbReference type="SAM" id="Coils"/>
    </source>
</evidence>
<reference evidence="5 6" key="1">
    <citation type="journal article" date="2015" name="Sci. Rep.">
        <title>Genome of the facultative scuticociliatosis pathogen Pseudocohnilembus persalinus provides insight into its virulence through horizontal gene transfer.</title>
        <authorList>
            <person name="Xiong J."/>
            <person name="Wang G."/>
            <person name="Cheng J."/>
            <person name="Tian M."/>
            <person name="Pan X."/>
            <person name="Warren A."/>
            <person name="Jiang C."/>
            <person name="Yuan D."/>
            <person name="Miao W."/>
        </authorList>
    </citation>
    <scope>NUCLEOTIDE SEQUENCE [LARGE SCALE GENOMIC DNA]</scope>
    <source>
        <strain evidence="5">36N120E</strain>
    </source>
</reference>
<name>A0A0V0QI54_PSEPJ</name>
<feature type="transmembrane region" description="Helical" evidence="3">
    <location>
        <begin position="119"/>
        <end position="139"/>
    </location>
</feature>
<dbReference type="GO" id="GO:0004674">
    <property type="term" value="F:protein serine/threonine kinase activity"/>
    <property type="evidence" value="ECO:0007669"/>
    <property type="project" value="TreeGrafter"/>
</dbReference>
<keyword evidence="1" id="KW-0175">Coiled coil</keyword>
<evidence type="ECO:0000313" key="6">
    <source>
        <dbReference type="Proteomes" id="UP000054937"/>
    </source>
</evidence>
<dbReference type="CDD" id="cd00064">
    <property type="entry name" value="FU"/>
    <property type="match status" value="1"/>
</dbReference>
<dbReference type="SUPFAM" id="SSF57184">
    <property type="entry name" value="Growth factor receptor domain"/>
    <property type="match status" value="1"/>
</dbReference>
<keyword evidence="6" id="KW-1185">Reference proteome</keyword>
<feature type="domain" description="Protein kinase" evidence="4">
    <location>
        <begin position="244"/>
        <end position="546"/>
    </location>
</feature>
<dbReference type="Gene3D" id="1.10.510.10">
    <property type="entry name" value="Transferase(Phosphotransferase) domain 1"/>
    <property type="match status" value="1"/>
</dbReference>
<keyword evidence="3" id="KW-0812">Transmembrane</keyword>
<dbReference type="EMBL" id="LDAU01000161">
    <property type="protein sequence ID" value="KRX01901.1"/>
    <property type="molecule type" value="Genomic_DNA"/>
</dbReference>
<dbReference type="InterPro" id="IPR006212">
    <property type="entry name" value="Furin_repeat"/>
</dbReference>
<protein>
    <submittedName>
        <fullName evidence="5">Protein kinase-like domain</fullName>
    </submittedName>
</protein>
<dbReference type="Gene3D" id="2.10.220.10">
    <property type="entry name" value="Hormone Receptor, Insulin-like Growth Factor Receptor 1, Chain A, domain 2"/>
    <property type="match status" value="1"/>
</dbReference>
<comment type="caution">
    <text evidence="5">The sequence shown here is derived from an EMBL/GenBank/DDBJ whole genome shotgun (WGS) entry which is preliminary data.</text>
</comment>
<dbReference type="GO" id="GO:0005524">
    <property type="term" value="F:ATP binding"/>
    <property type="evidence" value="ECO:0007669"/>
    <property type="project" value="InterPro"/>
</dbReference>
<evidence type="ECO:0000256" key="2">
    <source>
        <dbReference type="SAM" id="MobiDB-lite"/>
    </source>
</evidence>
<dbReference type="SMART" id="SM00261">
    <property type="entry name" value="FU"/>
    <property type="match status" value="1"/>
</dbReference>
<dbReference type="GO" id="GO:0005737">
    <property type="term" value="C:cytoplasm"/>
    <property type="evidence" value="ECO:0007669"/>
    <property type="project" value="TreeGrafter"/>
</dbReference>
<dbReference type="InterPro" id="IPR009030">
    <property type="entry name" value="Growth_fac_rcpt_cys_sf"/>
</dbReference>
<dbReference type="InParanoid" id="A0A0V0QI54"/>
<keyword evidence="3" id="KW-0472">Membrane</keyword>
<evidence type="ECO:0000313" key="5">
    <source>
        <dbReference type="EMBL" id="KRX01901.1"/>
    </source>
</evidence>
<keyword evidence="5" id="KW-0418">Kinase</keyword>